<keyword evidence="1" id="KW-0812">Transmembrane</keyword>
<accession>A0A9W6LBL3</accession>
<reference evidence="2" key="1">
    <citation type="submission" date="2022-12" db="EMBL/GenBank/DDBJ databases">
        <title>Reference genome sequencing for broad-spectrum identification of bacterial and archaeal isolates by mass spectrometry.</title>
        <authorList>
            <person name="Sekiguchi Y."/>
            <person name="Tourlousse D.M."/>
        </authorList>
    </citation>
    <scope>NUCLEOTIDE SEQUENCE</scope>
    <source>
        <strain evidence="2">H2</strain>
    </source>
</reference>
<organism evidence="2 3">
    <name type="scientific">Geobacter hydrogenophilus</name>
    <dbReference type="NCBI Taxonomy" id="40983"/>
    <lineage>
        <taxon>Bacteria</taxon>
        <taxon>Pseudomonadati</taxon>
        <taxon>Thermodesulfobacteriota</taxon>
        <taxon>Desulfuromonadia</taxon>
        <taxon>Geobacterales</taxon>
        <taxon>Geobacteraceae</taxon>
        <taxon>Geobacter</taxon>
    </lineage>
</organism>
<proteinExistence type="predicted"/>
<dbReference type="Pfam" id="PF07963">
    <property type="entry name" value="N_methyl"/>
    <property type="match status" value="1"/>
</dbReference>
<evidence type="ECO:0000256" key="1">
    <source>
        <dbReference type="SAM" id="Phobius"/>
    </source>
</evidence>
<dbReference type="AlphaFoldDB" id="A0A9W6LBL3"/>
<gene>
    <name evidence="2" type="primary">pilW-2</name>
    <name evidence="2" type="ORF">GHYDROH2_05650</name>
</gene>
<evidence type="ECO:0000313" key="2">
    <source>
        <dbReference type="EMBL" id="GLI37064.1"/>
    </source>
</evidence>
<keyword evidence="3" id="KW-1185">Reference proteome</keyword>
<dbReference type="Pfam" id="PF16074">
    <property type="entry name" value="PilW"/>
    <property type="match status" value="1"/>
</dbReference>
<evidence type="ECO:0000313" key="3">
    <source>
        <dbReference type="Proteomes" id="UP001144352"/>
    </source>
</evidence>
<comment type="caution">
    <text evidence="2">The sequence shown here is derived from an EMBL/GenBank/DDBJ whole genome shotgun (WGS) entry which is preliminary data.</text>
</comment>
<sequence>MEVDCEPRTGNVTHTPAGLLRESRGFSLVELIVVMAIFIIVIMATSNAFNTLVTHSIQQTKIAESQTGGIVGLEMMRVDLEHAGYGLPWSFPSDITPTYTEPNLGASLTDAPSGVPRAVHTGDHQGPGGSDRLVIRSTVAGTDATAKKWTYATDTSLKKWNSAEDLQAGEKVIVVRSTNVDGVQGKQLVMKSATEFSTTYPPTAAEFMPQAPTDLYLVYGVNQSTALARPFNRVDYYIATPLKAEQIPQRCAPNTYTLYKGVVNHDTTSAAVTAYPLLDCVADMQVIFGVDTNGDGEVDDHVNTVVGVGGGPASAQEIRDQVKEVRVYVLAQEGKLDRSFTYPNQKVRVGDFASDLGQEFDLSTIGADWQHYRWRLYTIVVNPKNLAN</sequence>
<protein>
    <submittedName>
        <fullName evidence="2">Type IV pilus minor pilin PilW</fullName>
    </submittedName>
</protein>
<keyword evidence="1" id="KW-1133">Transmembrane helix</keyword>
<dbReference type="Proteomes" id="UP001144352">
    <property type="component" value="Unassembled WGS sequence"/>
</dbReference>
<dbReference type="InterPro" id="IPR032092">
    <property type="entry name" value="PilW"/>
</dbReference>
<feature type="transmembrane region" description="Helical" evidence="1">
    <location>
        <begin position="28"/>
        <end position="49"/>
    </location>
</feature>
<dbReference type="InterPro" id="IPR012902">
    <property type="entry name" value="N_methyl_site"/>
</dbReference>
<dbReference type="NCBIfam" id="TIGR02532">
    <property type="entry name" value="IV_pilin_GFxxxE"/>
    <property type="match status" value="1"/>
</dbReference>
<dbReference type="PROSITE" id="PS00409">
    <property type="entry name" value="PROKAR_NTER_METHYL"/>
    <property type="match status" value="1"/>
</dbReference>
<name>A0A9W6LBL3_9BACT</name>
<dbReference type="EMBL" id="BSDS01000001">
    <property type="protein sequence ID" value="GLI37064.1"/>
    <property type="molecule type" value="Genomic_DNA"/>
</dbReference>
<keyword evidence="1" id="KW-0472">Membrane</keyword>
<dbReference type="GO" id="GO:0043683">
    <property type="term" value="P:type IV pilus assembly"/>
    <property type="evidence" value="ECO:0007669"/>
    <property type="project" value="InterPro"/>
</dbReference>